<evidence type="ECO:0000259" key="4">
    <source>
        <dbReference type="Pfam" id="PF13458"/>
    </source>
</evidence>
<evidence type="ECO:0000313" key="5">
    <source>
        <dbReference type="EMBL" id="OLS60564.1"/>
    </source>
</evidence>
<gene>
    <name evidence="5" type="ORF">PSEMO_45360</name>
</gene>
<sequence length="378" mass="40101">MKPFLPLLLVAAMASAAQADVTVGVILSTTGPGASLGIPERNTVDLLPKEIAGQAVKYVVLDDASDSTAAAKNARKLVSENQVDLLIGSSTVPTSAAVAQIAKESHTAQIALAPYAPANGEQAWIFTIAQTNALMAEALIEHMQENGVKTLGYIGYNDVWGEDWHKVLSELAPAAGITLVRDERFNRTDSSVSGQALKVMSAKPDAVLIGATGTPAALPHTELRRLGYKGTIYHTHGAANSAFLRIGDKALNGAILPVGPVVVWDKLPDSHPSKAIASDYAQRYEAKYGANSLSPFGAYLFDAMRLVEVAVPEALKSGQPGSAGFRQGLRDQLEKTREVAGTHGVYSLSPTDHFGHDQRARALVSVQDQQWVLLHAPE</sequence>
<dbReference type="EMBL" id="MKZO01000044">
    <property type="protein sequence ID" value="OLS60564.1"/>
    <property type="molecule type" value="Genomic_DNA"/>
</dbReference>
<feature type="chain" id="PRO_5013339749" description="Leucine-binding protein domain-containing protein" evidence="3">
    <location>
        <begin position="20"/>
        <end position="378"/>
    </location>
</feature>
<comment type="caution">
    <text evidence="5">The sequence shown here is derived from an EMBL/GenBank/DDBJ whole genome shotgun (WGS) entry which is preliminary data.</text>
</comment>
<protein>
    <recommendedName>
        <fullName evidence="4">Leucine-binding protein domain-containing protein</fullName>
    </recommendedName>
</protein>
<feature type="signal peptide" evidence="3">
    <location>
        <begin position="1"/>
        <end position="19"/>
    </location>
</feature>
<dbReference type="Gene3D" id="3.40.50.2300">
    <property type="match status" value="2"/>
</dbReference>
<evidence type="ECO:0000256" key="3">
    <source>
        <dbReference type="SAM" id="SignalP"/>
    </source>
</evidence>
<dbReference type="RefSeq" id="WP_075805254.1">
    <property type="nucleotide sequence ID" value="NZ_MKZO01000044.1"/>
</dbReference>
<evidence type="ECO:0000313" key="6">
    <source>
        <dbReference type="Proteomes" id="UP000186736"/>
    </source>
</evidence>
<dbReference type="AlphaFoldDB" id="A0A1Q9QZK4"/>
<accession>A0A1Q9QZK4</accession>
<dbReference type="SUPFAM" id="SSF53822">
    <property type="entry name" value="Periplasmic binding protein-like I"/>
    <property type="match status" value="1"/>
</dbReference>
<proteinExistence type="inferred from homology"/>
<reference evidence="5 6" key="1">
    <citation type="submission" date="2016-10" db="EMBL/GenBank/DDBJ databases">
        <title>Genome Sequence of Pseudomonas putida GM4FR.</title>
        <authorList>
            <person name="Poehlein A."/>
            <person name="Wemheuer F."/>
            <person name="Hollensteiner J."/>
            <person name="Wemheuer B."/>
        </authorList>
    </citation>
    <scope>NUCLEOTIDE SEQUENCE [LARGE SCALE GENOMIC DNA]</scope>
    <source>
        <strain evidence="5 6">GM4FR</strain>
    </source>
</reference>
<name>A0A1Q9QZK4_PSEPU</name>
<feature type="domain" description="Leucine-binding protein" evidence="4">
    <location>
        <begin position="21"/>
        <end position="353"/>
    </location>
</feature>
<evidence type="ECO:0000256" key="1">
    <source>
        <dbReference type="ARBA" id="ARBA00010062"/>
    </source>
</evidence>
<dbReference type="InterPro" id="IPR028081">
    <property type="entry name" value="Leu-bd"/>
</dbReference>
<organism evidence="5 6">
    <name type="scientific">Pseudomonas putida</name>
    <name type="common">Arthrobacter siderocapsulatus</name>
    <dbReference type="NCBI Taxonomy" id="303"/>
    <lineage>
        <taxon>Bacteria</taxon>
        <taxon>Pseudomonadati</taxon>
        <taxon>Pseudomonadota</taxon>
        <taxon>Gammaproteobacteria</taxon>
        <taxon>Pseudomonadales</taxon>
        <taxon>Pseudomonadaceae</taxon>
        <taxon>Pseudomonas</taxon>
    </lineage>
</organism>
<dbReference type="InterPro" id="IPR051010">
    <property type="entry name" value="BCAA_transport"/>
</dbReference>
<dbReference type="OrthoDB" id="9147078at2"/>
<dbReference type="InterPro" id="IPR028082">
    <property type="entry name" value="Peripla_BP_I"/>
</dbReference>
<dbReference type="PANTHER" id="PTHR30483:SF38">
    <property type="entry name" value="BLR7848 PROTEIN"/>
    <property type="match status" value="1"/>
</dbReference>
<dbReference type="CDD" id="cd06333">
    <property type="entry name" value="PBP1_ABC_RPA1789-like"/>
    <property type="match status" value="1"/>
</dbReference>
<dbReference type="Proteomes" id="UP000186736">
    <property type="component" value="Unassembled WGS sequence"/>
</dbReference>
<evidence type="ECO:0000256" key="2">
    <source>
        <dbReference type="ARBA" id="ARBA00022729"/>
    </source>
</evidence>
<comment type="similarity">
    <text evidence="1">Belongs to the leucine-binding protein family.</text>
</comment>
<keyword evidence="2 3" id="KW-0732">Signal</keyword>
<dbReference type="Pfam" id="PF13458">
    <property type="entry name" value="Peripla_BP_6"/>
    <property type="match status" value="1"/>
</dbReference>
<dbReference type="PANTHER" id="PTHR30483">
    <property type="entry name" value="LEUCINE-SPECIFIC-BINDING PROTEIN"/>
    <property type="match status" value="1"/>
</dbReference>